<name>A0A8A4TGL8_SULCO</name>
<dbReference type="Pfam" id="PF02624">
    <property type="entry name" value="YcaO"/>
    <property type="match status" value="1"/>
</dbReference>
<keyword evidence="3" id="KW-1185">Reference proteome</keyword>
<protein>
    <submittedName>
        <fullName evidence="2">YcaO-like family protein</fullName>
    </submittedName>
</protein>
<reference evidence="2" key="1">
    <citation type="submission" date="2021-03" db="EMBL/GenBank/DDBJ databases">
        <title>Acanthopleuribacteraceae sp. M133.</title>
        <authorList>
            <person name="Wang G."/>
        </authorList>
    </citation>
    <scope>NUCLEOTIDE SEQUENCE</scope>
    <source>
        <strain evidence="2">M133</strain>
    </source>
</reference>
<dbReference type="InterPro" id="IPR003776">
    <property type="entry name" value="YcaO-like_dom"/>
</dbReference>
<dbReference type="KEGG" id="scor:J3U87_22310"/>
<dbReference type="PROSITE" id="PS51664">
    <property type="entry name" value="YCAO"/>
    <property type="match status" value="1"/>
</dbReference>
<accession>A0A8A4TGL8</accession>
<sequence length="409" mass="44096">MTPEFSSRPVGKGSELSALFRHGACRLISPDRTLARIGPKLEACGITRCAEVTGLDEAFGVPTFCAIRPRALVLQTSNGKGLTREAAQVSALMEAIELHHAEFPDLSRLRFASEAELVAAGLRTLSPRVIDGSLSRHWRRNARLEWIEGRTLNSATAGSALSDSAIWVPAGAATFREPTWHRTTSNGLASGNHIVEAELHALYELLERDALAGLQVAGRLAVRERCAVIDPTSVTHHRIAPILEAVRQVGCKVVLLWVPARVARHVIWAALLDSRPFASVSTLNTGAGCHHDLDVALARALTEAIQSRLSFIHGGREDIVEKPAFSGSVSTETPAWRFFDGLVGNTPFATLRDTCPQFSDLGVARDDLLDRLGSAVVAQPIAVDLTRPELAIPVVKVLVPGLRFNPALS</sequence>
<proteinExistence type="predicted"/>
<dbReference type="NCBIfam" id="TIGR00702">
    <property type="entry name" value="YcaO-type kinase domain"/>
    <property type="match status" value="1"/>
</dbReference>
<evidence type="ECO:0000313" key="2">
    <source>
        <dbReference type="EMBL" id="QTD48322.1"/>
    </source>
</evidence>
<dbReference type="PANTHER" id="PTHR37809">
    <property type="entry name" value="RIBOSOMAL PROTEIN S12 METHYLTHIOTRANSFERASE ACCESSORY FACTOR YCAO"/>
    <property type="match status" value="1"/>
</dbReference>
<dbReference type="Gene3D" id="3.30.160.660">
    <property type="match status" value="1"/>
</dbReference>
<evidence type="ECO:0000259" key="1">
    <source>
        <dbReference type="PROSITE" id="PS51664"/>
    </source>
</evidence>
<dbReference type="RefSeq" id="WP_237377977.1">
    <property type="nucleotide sequence ID" value="NZ_CP071793.1"/>
</dbReference>
<evidence type="ECO:0000313" key="3">
    <source>
        <dbReference type="Proteomes" id="UP000663929"/>
    </source>
</evidence>
<organism evidence="2 3">
    <name type="scientific">Sulfidibacter corallicola</name>
    <dbReference type="NCBI Taxonomy" id="2818388"/>
    <lineage>
        <taxon>Bacteria</taxon>
        <taxon>Pseudomonadati</taxon>
        <taxon>Acidobacteriota</taxon>
        <taxon>Holophagae</taxon>
        <taxon>Acanthopleuribacterales</taxon>
        <taxon>Acanthopleuribacteraceae</taxon>
        <taxon>Sulfidibacter</taxon>
    </lineage>
</organism>
<dbReference type="Gene3D" id="3.30.1330.230">
    <property type="match status" value="1"/>
</dbReference>
<dbReference type="PANTHER" id="PTHR37809:SF1">
    <property type="entry name" value="RIBOSOMAL PROTEIN S12 METHYLTHIOTRANSFERASE ACCESSORY FACTOR YCAO"/>
    <property type="match status" value="1"/>
</dbReference>
<feature type="domain" description="YcaO" evidence="1">
    <location>
        <begin position="79"/>
        <end position="409"/>
    </location>
</feature>
<dbReference type="Gene3D" id="3.30.40.250">
    <property type="match status" value="1"/>
</dbReference>
<dbReference type="Proteomes" id="UP000663929">
    <property type="component" value="Chromosome"/>
</dbReference>
<dbReference type="EMBL" id="CP071793">
    <property type="protein sequence ID" value="QTD48322.1"/>
    <property type="molecule type" value="Genomic_DNA"/>
</dbReference>
<gene>
    <name evidence="2" type="ORF">J3U87_22310</name>
</gene>
<dbReference type="AlphaFoldDB" id="A0A8A4TGL8"/>